<dbReference type="AlphaFoldDB" id="A0A6E8VPA2"/>
<evidence type="ECO:0000256" key="12">
    <source>
        <dbReference type="ARBA" id="ARBA00022884"/>
    </source>
</evidence>
<evidence type="ECO:0000256" key="3">
    <source>
        <dbReference type="ARBA" id="ARBA00007747"/>
    </source>
</evidence>
<dbReference type="EnsemblMetazoa" id="ACON006266-RA">
    <property type="protein sequence ID" value="ACON006266-PA"/>
    <property type="gene ID" value="ACON006266"/>
</dbReference>
<feature type="region of interest" description="Disordered" evidence="23">
    <location>
        <begin position="579"/>
        <end position="667"/>
    </location>
</feature>
<keyword evidence="16" id="KW-0804">Transcription</keyword>
<dbReference type="Pfam" id="PF00076">
    <property type="entry name" value="RRM_1"/>
    <property type="match status" value="2"/>
</dbReference>
<evidence type="ECO:0000256" key="6">
    <source>
        <dbReference type="ARBA" id="ARBA00022553"/>
    </source>
</evidence>
<evidence type="ECO:0000256" key="16">
    <source>
        <dbReference type="ARBA" id="ARBA00023163"/>
    </source>
</evidence>
<keyword evidence="11" id="KW-0832">Ubl conjugation</keyword>
<evidence type="ECO:0000256" key="10">
    <source>
        <dbReference type="ARBA" id="ARBA00022763"/>
    </source>
</evidence>
<keyword evidence="4" id="KW-0158">Chromosome</keyword>
<dbReference type="PROSITE" id="PS50102">
    <property type="entry name" value="RRM"/>
    <property type="match status" value="1"/>
</dbReference>
<feature type="compositionally biased region" description="Basic and acidic residues" evidence="23">
    <location>
        <begin position="104"/>
        <end position="116"/>
    </location>
</feature>
<keyword evidence="15" id="KW-0010">Activator</keyword>
<dbReference type="GO" id="GO:0006281">
    <property type="term" value="P:DNA repair"/>
    <property type="evidence" value="ECO:0007669"/>
    <property type="project" value="UniProtKB-KW"/>
</dbReference>
<keyword evidence="17" id="KW-0508">mRNA splicing</keyword>
<dbReference type="VEuPathDB" id="VectorBase:ACON2_042705"/>
<evidence type="ECO:0000256" key="5">
    <source>
        <dbReference type="ARBA" id="ARBA00022499"/>
    </source>
</evidence>
<feature type="compositionally biased region" description="Basic and acidic residues" evidence="23">
    <location>
        <begin position="615"/>
        <end position="640"/>
    </location>
</feature>
<feature type="compositionally biased region" description="Polar residues" evidence="23">
    <location>
        <begin position="16"/>
        <end position="42"/>
    </location>
</feature>
<dbReference type="InterPro" id="IPR034392">
    <property type="entry name" value="TatSF1-like_RRM1"/>
</dbReference>
<keyword evidence="5" id="KW-1017">Isopeptide bond</keyword>
<comment type="subunit">
    <text evidence="20">Component of the 17S U2 SnRNP complex, a ribonucleoprotein complex that contains small nuclear RNA (snRNA) U2 and a number of specific proteins. Within the 17S U2 SnRNP complex, interacts (via UHM region) directly with SF3B1. Component of a complex which is at least composed of HTATSF1/Tat-SF1, the P-TEFb complex components CDK9 and CCNT1, RNA polymerase II, SUPT5H, and NCL/nucleolin. Interacts with GTF2F2/RAP30 and POLR2A. Interacts with TCERG1/CA150. Interacts with (poly-ADP-ribosylated) RPA1; promoting HTATSF1 recruitment to DNA damage sites. Interacts (when phosphorylated) with TOPBP1; promoting recruitment of TOPBP1 to DNA damage sites during S-phase.</text>
</comment>
<keyword evidence="18" id="KW-0234">DNA repair</keyword>
<dbReference type="Gene3D" id="3.30.70.330">
    <property type="match status" value="2"/>
</dbReference>
<dbReference type="PANTHER" id="PTHR15608">
    <property type="entry name" value="SPLICING FACTOR U2AF-ASSOCIATED PROTEIN 2"/>
    <property type="match status" value="1"/>
</dbReference>
<name>A0A6E8VPA2_ANOCL</name>
<evidence type="ECO:0000256" key="15">
    <source>
        <dbReference type="ARBA" id="ARBA00023159"/>
    </source>
</evidence>
<evidence type="ECO:0000256" key="23">
    <source>
        <dbReference type="SAM" id="MobiDB-lite"/>
    </source>
</evidence>
<evidence type="ECO:0000256" key="14">
    <source>
        <dbReference type="ARBA" id="ARBA00023015"/>
    </source>
</evidence>
<evidence type="ECO:0000256" key="19">
    <source>
        <dbReference type="ARBA" id="ARBA00023242"/>
    </source>
</evidence>
<comment type="subcellular location">
    <subcellularLocation>
        <location evidence="2">Chromosome</location>
    </subcellularLocation>
    <subcellularLocation>
        <location evidence="1">Nucleus</location>
    </subcellularLocation>
</comment>
<dbReference type="GO" id="GO:0005686">
    <property type="term" value="C:U2 snRNP"/>
    <property type="evidence" value="ECO:0007669"/>
    <property type="project" value="TreeGrafter"/>
</dbReference>
<feature type="domain" description="RRM" evidence="24">
    <location>
        <begin position="336"/>
        <end position="421"/>
    </location>
</feature>
<organism evidence="25 26">
    <name type="scientific">Anopheles coluzzii</name>
    <name type="common">African malaria mosquito</name>
    <dbReference type="NCBI Taxonomy" id="1518534"/>
    <lineage>
        <taxon>Eukaryota</taxon>
        <taxon>Metazoa</taxon>
        <taxon>Ecdysozoa</taxon>
        <taxon>Arthropoda</taxon>
        <taxon>Hexapoda</taxon>
        <taxon>Insecta</taxon>
        <taxon>Pterygota</taxon>
        <taxon>Neoptera</taxon>
        <taxon>Endopterygota</taxon>
        <taxon>Diptera</taxon>
        <taxon>Nematocera</taxon>
        <taxon>Culicoidea</taxon>
        <taxon>Culicidae</taxon>
        <taxon>Anophelinae</taxon>
        <taxon>Anopheles</taxon>
    </lineage>
</organism>
<proteinExistence type="inferred from homology"/>
<feature type="compositionally biased region" description="Polar residues" evidence="23">
    <location>
        <begin position="591"/>
        <end position="604"/>
    </location>
</feature>
<evidence type="ECO:0000256" key="1">
    <source>
        <dbReference type="ARBA" id="ARBA00004123"/>
    </source>
</evidence>
<feature type="compositionally biased region" description="Polar residues" evidence="23">
    <location>
        <begin position="49"/>
        <end position="67"/>
    </location>
</feature>
<dbReference type="FunFam" id="3.30.70.330:FF:000105">
    <property type="entry name" value="HIV Tat-specific factor 1 homolog"/>
    <property type="match status" value="1"/>
</dbReference>
<evidence type="ECO:0000256" key="18">
    <source>
        <dbReference type="ARBA" id="ARBA00023204"/>
    </source>
</evidence>
<accession>A0A6E8VPA2</accession>
<keyword evidence="13" id="KW-0007">Acetylation</keyword>
<dbReference type="KEGG" id="acoz:120953649"/>
<evidence type="ECO:0000256" key="20">
    <source>
        <dbReference type="ARBA" id="ARBA00062124"/>
    </source>
</evidence>
<dbReference type="RefSeq" id="XP_040229716.2">
    <property type="nucleotide sequence ID" value="XM_040373782.2"/>
</dbReference>
<dbReference type="VEuPathDB" id="VectorBase:ACON006266"/>
<comment type="similarity">
    <text evidence="3">Belongs to the HTATSF1 family.</text>
</comment>
<evidence type="ECO:0000259" key="24">
    <source>
        <dbReference type="PROSITE" id="PS50102"/>
    </source>
</evidence>
<feature type="compositionally biased region" description="Acidic residues" evidence="23">
    <location>
        <begin position="658"/>
        <end position="667"/>
    </location>
</feature>
<evidence type="ECO:0000313" key="25">
    <source>
        <dbReference type="EnsemblMetazoa" id="ACON006266-PA"/>
    </source>
</evidence>
<dbReference type="Proteomes" id="UP001105220">
    <property type="component" value="Unplaced"/>
</dbReference>
<evidence type="ECO:0000256" key="4">
    <source>
        <dbReference type="ARBA" id="ARBA00022454"/>
    </source>
</evidence>
<evidence type="ECO:0000256" key="11">
    <source>
        <dbReference type="ARBA" id="ARBA00022843"/>
    </source>
</evidence>
<evidence type="ECO:0000256" key="17">
    <source>
        <dbReference type="ARBA" id="ARBA00023187"/>
    </source>
</evidence>
<keyword evidence="26" id="KW-1185">Reference proteome</keyword>
<reference evidence="25" key="2">
    <citation type="submission" date="2020-05" db="UniProtKB">
        <authorList>
            <consortium name="EnsemblMetazoa"/>
        </authorList>
    </citation>
    <scope>IDENTIFICATION</scope>
    <source>
        <strain evidence="25">Ngousso</strain>
    </source>
</reference>
<dbReference type="InterPro" id="IPR034393">
    <property type="entry name" value="TatSF1-like"/>
</dbReference>
<keyword evidence="10" id="KW-0227">DNA damage</keyword>
<evidence type="ECO:0000313" key="26">
    <source>
        <dbReference type="Proteomes" id="UP001105220"/>
    </source>
</evidence>
<evidence type="ECO:0000256" key="7">
    <source>
        <dbReference type="ARBA" id="ARBA00022664"/>
    </source>
</evidence>
<dbReference type="GO" id="GO:0000398">
    <property type="term" value="P:mRNA splicing, via spliceosome"/>
    <property type="evidence" value="ECO:0007669"/>
    <property type="project" value="InterPro"/>
</dbReference>
<dbReference type="GO" id="GO:0005684">
    <property type="term" value="C:U2-type spliceosomal complex"/>
    <property type="evidence" value="ECO:0007669"/>
    <property type="project" value="UniProtKB-ARBA"/>
</dbReference>
<evidence type="ECO:0000256" key="2">
    <source>
        <dbReference type="ARBA" id="ARBA00004286"/>
    </source>
</evidence>
<dbReference type="InterPro" id="IPR012677">
    <property type="entry name" value="Nucleotide-bd_a/b_plait_sf"/>
</dbReference>
<evidence type="ECO:0000256" key="21">
    <source>
        <dbReference type="ARBA" id="ARBA00073773"/>
    </source>
</evidence>
<keyword evidence="14" id="KW-0805">Transcription regulation</keyword>
<dbReference type="SUPFAM" id="SSF54928">
    <property type="entry name" value="RNA-binding domain, RBD"/>
    <property type="match status" value="2"/>
</dbReference>
<dbReference type="GO" id="GO:0003723">
    <property type="term" value="F:RNA binding"/>
    <property type="evidence" value="ECO:0007669"/>
    <property type="project" value="UniProtKB-UniRule"/>
</dbReference>
<evidence type="ECO:0000256" key="9">
    <source>
        <dbReference type="ARBA" id="ARBA00022737"/>
    </source>
</evidence>
<dbReference type="CDD" id="cd12281">
    <property type="entry name" value="RRM1_TatSF1_like"/>
    <property type="match status" value="1"/>
</dbReference>
<reference key="1">
    <citation type="journal article" date="2019" name="Genes (Basel)">
        <title>A High-Quality De novo Genome Assembly from a Single Mosquito Using PacBio Sequencing.</title>
        <authorList>
            <person name="Kingan S.B."/>
            <person name="Heaton H."/>
            <person name="Cudini J."/>
            <person name="Lambert C.C."/>
            <person name="Baybayan P."/>
            <person name="Galvin B.D."/>
            <person name="Durbin R."/>
            <person name="Korlach J."/>
            <person name="Lawniczak M.K.N."/>
        </authorList>
    </citation>
    <scope>NUCLEOTIDE SEQUENCE [LARGE SCALE GENOMIC DNA]</scope>
    <source>
        <strain>Mali-NIH</strain>
    </source>
</reference>
<feature type="region of interest" description="Disordered" evidence="23">
    <location>
        <begin position="1"/>
        <end position="160"/>
    </location>
</feature>
<dbReference type="CTD" id="40369"/>
<evidence type="ECO:0000256" key="8">
    <source>
        <dbReference type="ARBA" id="ARBA00022728"/>
    </source>
</evidence>
<feature type="region of interest" description="Disordered" evidence="23">
    <location>
        <begin position="263"/>
        <end position="302"/>
    </location>
</feature>
<keyword evidence="19" id="KW-0539">Nucleus</keyword>
<feature type="compositionally biased region" description="Basic and acidic residues" evidence="23">
    <location>
        <begin position="135"/>
        <end position="150"/>
    </location>
</feature>
<keyword evidence="8" id="KW-0747">Spliceosome</keyword>
<evidence type="ECO:0000256" key="13">
    <source>
        <dbReference type="ARBA" id="ARBA00022990"/>
    </source>
</evidence>
<keyword evidence="12 22" id="KW-0694">RNA-binding</keyword>
<evidence type="ECO:0000256" key="22">
    <source>
        <dbReference type="PROSITE-ProRule" id="PRU00176"/>
    </source>
</evidence>
<keyword evidence="7" id="KW-0507">mRNA processing</keyword>
<dbReference type="GeneID" id="120953649"/>
<protein>
    <recommendedName>
        <fullName evidence="21">17S U2 SnRNP complex component HTATSF1</fullName>
    </recommendedName>
</protein>
<dbReference type="FunFam" id="3.30.70.330:FF:000202">
    <property type="entry name" value="HIV Tat-specific factor 1"/>
    <property type="match status" value="1"/>
</dbReference>
<dbReference type="CDD" id="cd12282">
    <property type="entry name" value="RRM2_TatSF1_like"/>
    <property type="match status" value="1"/>
</dbReference>
<keyword evidence="9" id="KW-0677">Repeat</keyword>
<dbReference type="SMART" id="SM00360">
    <property type="entry name" value="RRM"/>
    <property type="match status" value="2"/>
</dbReference>
<feature type="compositionally biased region" description="Acidic residues" evidence="23">
    <location>
        <begin position="289"/>
        <end position="301"/>
    </location>
</feature>
<dbReference type="GO" id="GO:0005694">
    <property type="term" value="C:chromosome"/>
    <property type="evidence" value="ECO:0007669"/>
    <property type="project" value="UniProtKB-SubCell"/>
</dbReference>
<sequence>MSSGESDASEPANVSAAPTMSSQETAAASVMLTDSENTNNENRVIEMESNPSSGDTEAETGATSSAMEQAEAPVTVSELPAERKDDDETGPSQKEAAGTADVPTGEKDQYAEHVTYDEAGEAIYTDPATKYQYRWSKEKSEWVPREESGKAGETPADNPYENEHYRWCHEKKEWIPKQQNVTETEHYRWDEKAAKWVPKDRPAGAGEGDDRSYGYEEGVHTYKDKDGAVYFWDEERKAWFPKVDDEFMAIYQLNYGFIDNTSSGSGPAAATAPAPARVVSEPSGRELPGCDEDDDADEQGEEAQRALAAAAAAKGKKRKAPPEPPKWFEIAPEHNTKVYVSNLPTDISEEEFGELMSKCGMVMKDPKTHKLKLKLYREPDGTLKGDGLCHYIKIESVDLALKILDNYDVRGHKIKVQRAEFQMRGEYNPTLKPKMRKKEKERLKKMQESLFDWRPEKMRGERSKHERIVIIKNLFEPELFDREVHLLLEYQNDLREECGKCGTVRRVLLYDRHPEGVAQVTMGDPEEADLVVQLMNGRFFGQRKLTAAIWDGRTKYRIAETDADIDKRRGNWEQYLETEETAAEQGKDTGDTSPPSSGEGTTETVPAGGTESETPEMKSCDDQEEQHPGVKVADTEKEAEKDDDESEEDKDVKQKDGEADEEEEPED</sequence>
<keyword evidence="6" id="KW-0597">Phosphoprotein</keyword>
<feature type="compositionally biased region" description="Low complexity" evidence="23">
    <location>
        <begin position="263"/>
        <end position="276"/>
    </location>
</feature>
<dbReference type="PANTHER" id="PTHR15608:SF0">
    <property type="entry name" value="HIV TAT-SPECIFIC FACTOR 1"/>
    <property type="match status" value="1"/>
</dbReference>
<dbReference type="VEuPathDB" id="VectorBase:ACMO_009725"/>
<dbReference type="InterPro" id="IPR035979">
    <property type="entry name" value="RBD_domain_sf"/>
</dbReference>
<dbReference type="InterPro" id="IPR000504">
    <property type="entry name" value="RRM_dom"/>
</dbReference>